<dbReference type="NCBIfam" id="TIGR00120">
    <property type="entry name" value="ArgJ"/>
    <property type="match status" value="1"/>
</dbReference>
<feature type="active site" description="Nucleophile" evidence="6">
    <location>
        <position position="188"/>
    </location>
</feature>
<evidence type="ECO:0000256" key="6">
    <source>
        <dbReference type="HAMAP-Rule" id="MF_01106"/>
    </source>
</evidence>
<evidence type="ECO:0000256" key="2">
    <source>
        <dbReference type="ARBA" id="ARBA00011475"/>
    </source>
</evidence>
<organism evidence="7 8">
    <name type="scientific">Sulfobacillus thermotolerans</name>
    <dbReference type="NCBI Taxonomy" id="338644"/>
    <lineage>
        <taxon>Bacteria</taxon>
        <taxon>Bacillati</taxon>
        <taxon>Bacillota</taxon>
        <taxon>Clostridia</taxon>
        <taxon>Eubacteriales</taxon>
        <taxon>Clostridiales Family XVII. Incertae Sedis</taxon>
        <taxon>Sulfobacillus</taxon>
    </lineage>
</organism>
<comment type="subunit">
    <text evidence="2 6">Heterotetramer of two alpha and two beta chains.</text>
</comment>
<keyword evidence="6" id="KW-0963">Cytoplasm</keyword>
<keyword evidence="6" id="KW-0511">Multifunctional enzyme</keyword>
<feature type="binding site" evidence="6">
    <location>
        <position position="151"/>
    </location>
    <ligand>
        <name>substrate</name>
    </ligand>
</feature>
<name>A0ABM6RVJ1_9FIRM</name>
<dbReference type="EC" id="2.3.1.35" evidence="6"/>
<dbReference type="SUPFAM" id="SSF56266">
    <property type="entry name" value="DmpA/ArgJ-like"/>
    <property type="match status" value="1"/>
</dbReference>
<feature type="site" description="Cleavage; by autolysis" evidence="6">
    <location>
        <begin position="187"/>
        <end position="188"/>
    </location>
</feature>
<dbReference type="EC" id="2.3.1.1" evidence="6"/>
<dbReference type="Gene3D" id="3.10.20.340">
    <property type="entry name" value="ArgJ beta chain, C-terminal domain"/>
    <property type="match status" value="1"/>
</dbReference>
<dbReference type="PANTHER" id="PTHR23100">
    <property type="entry name" value="ARGININE BIOSYNTHESIS BIFUNCTIONAL PROTEIN ARGJ"/>
    <property type="match status" value="1"/>
</dbReference>
<dbReference type="CDD" id="cd02152">
    <property type="entry name" value="OAT"/>
    <property type="match status" value="1"/>
</dbReference>
<feature type="binding site" evidence="6">
    <location>
        <position position="272"/>
    </location>
    <ligand>
        <name>substrate</name>
    </ligand>
</feature>
<dbReference type="InterPro" id="IPR042195">
    <property type="entry name" value="ArgJ_beta_C"/>
</dbReference>
<evidence type="ECO:0000313" key="8">
    <source>
        <dbReference type="Proteomes" id="UP000325292"/>
    </source>
</evidence>
<dbReference type="NCBIfam" id="NF003802">
    <property type="entry name" value="PRK05388.1"/>
    <property type="match status" value="1"/>
</dbReference>
<feature type="binding site" evidence="6">
    <location>
        <position position="188"/>
    </location>
    <ligand>
        <name>substrate</name>
    </ligand>
</feature>
<feature type="binding site" evidence="6">
    <location>
        <position position="399"/>
    </location>
    <ligand>
        <name>substrate</name>
    </ligand>
</feature>
<protein>
    <recommendedName>
        <fullName evidence="6">Arginine biosynthesis bifunctional protein ArgJ</fullName>
    </recommendedName>
    <domain>
        <recommendedName>
            <fullName evidence="6">Glutamate N-acetyltransferase</fullName>
            <ecNumber evidence="6">2.3.1.35</ecNumber>
        </recommendedName>
        <alternativeName>
            <fullName evidence="6">Ornithine acetyltransferase</fullName>
            <shortName evidence="6">OATase</shortName>
        </alternativeName>
        <alternativeName>
            <fullName evidence="6">Ornithine transacetylase</fullName>
        </alternativeName>
    </domain>
    <domain>
        <recommendedName>
            <fullName evidence="6">Amino-acid acetyltransferase</fullName>
            <ecNumber evidence="6">2.3.1.1</ecNumber>
        </recommendedName>
        <alternativeName>
            <fullName evidence="6">N-acetylglutamate synthase</fullName>
            <shortName evidence="6">AGSase</shortName>
        </alternativeName>
    </domain>
    <component>
        <recommendedName>
            <fullName evidence="6">Arginine biosynthesis bifunctional protein ArgJ alpha chain</fullName>
        </recommendedName>
    </component>
    <component>
        <recommendedName>
            <fullName evidence="6">Arginine biosynthesis bifunctional protein ArgJ beta chain</fullName>
        </recommendedName>
    </component>
</protein>
<dbReference type="InterPro" id="IPR002813">
    <property type="entry name" value="Arg_biosynth_ArgJ"/>
</dbReference>
<comment type="function">
    <text evidence="6">Catalyzes two activities which are involved in the cyclic version of arginine biosynthesis: the synthesis of N-acetylglutamate from glutamate and acetyl-CoA as the acetyl donor, and of ornithine by transacetylation between N(2)-acetylornithine and glutamate.</text>
</comment>
<proteinExistence type="inferred from homology"/>
<keyword evidence="8" id="KW-1185">Reference proteome</keyword>
<dbReference type="HAMAP" id="MF_01106">
    <property type="entry name" value="ArgJ"/>
    <property type="match status" value="1"/>
</dbReference>
<keyword evidence="5 6" id="KW-0012">Acyltransferase</keyword>
<feature type="chain" id="PRO_5044943410" description="Arginine biosynthesis bifunctional protein ArgJ alpha chain" evidence="6">
    <location>
        <begin position="1"/>
        <end position="187"/>
    </location>
</feature>
<reference evidence="7 8" key="1">
    <citation type="journal article" date="2019" name="Sci. Rep.">
        <title>Sulfobacillus thermotolerans: new insights into resistance and metabolic capacities of acidophilic chemolithotrophs.</title>
        <authorList>
            <person name="Panyushkina A.E."/>
            <person name="Babenko V.V."/>
            <person name="Nikitina A.S."/>
            <person name="Selezneva O.V."/>
            <person name="Tsaplina I.A."/>
            <person name="Letarova M.A."/>
            <person name="Kostryukova E.S."/>
            <person name="Letarov A.V."/>
        </authorList>
    </citation>
    <scope>NUCLEOTIDE SEQUENCE [LARGE SCALE GENOMIC DNA]</scope>
    <source>
        <strain evidence="7 8">Kr1</strain>
    </source>
</reference>
<evidence type="ECO:0000256" key="3">
    <source>
        <dbReference type="ARBA" id="ARBA00022679"/>
    </source>
</evidence>
<keyword evidence="6" id="KW-0055">Arginine biosynthesis</keyword>
<comment type="catalytic activity">
    <reaction evidence="6">
        <text>L-glutamate + acetyl-CoA = N-acetyl-L-glutamate + CoA + H(+)</text>
        <dbReference type="Rhea" id="RHEA:24292"/>
        <dbReference type="ChEBI" id="CHEBI:15378"/>
        <dbReference type="ChEBI" id="CHEBI:29985"/>
        <dbReference type="ChEBI" id="CHEBI:44337"/>
        <dbReference type="ChEBI" id="CHEBI:57287"/>
        <dbReference type="ChEBI" id="CHEBI:57288"/>
        <dbReference type="EC" id="2.3.1.1"/>
    </reaction>
</comment>
<dbReference type="Pfam" id="PF01960">
    <property type="entry name" value="ArgJ"/>
    <property type="match status" value="1"/>
</dbReference>
<feature type="site" description="Involved in the stabilization of negative charge on the oxyanion by the formation of the oxyanion hole" evidence="6">
    <location>
        <position position="112"/>
    </location>
</feature>
<accession>A0ABM6RVJ1</accession>
<comment type="pathway">
    <text evidence="6">Amino-acid biosynthesis; L-arginine biosynthesis; L-ornithine and N-acetyl-L-glutamate from L-glutamate and N(2)-acetyl-L-ornithine (cyclic): step 1/1.</text>
</comment>
<keyword evidence="4 6" id="KW-0068">Autocatalytic cleavage</keyword>
<comment type="similarity">
    <text evidence="1 6">Belongs to the ArgJ family.</text>
</comment>
<feature type="binding site" evidence="6">
    <location>
        <position position="394"/>
    </location>
    <ligand>
        <name>substrate</name>
    </ligand>
</feature>
<sequence length="399" mass="42056">MMWQDATVTYPQGFQAYAAAAGLIVGRLDMACLWSVVPAVFSGLFTTNQAAAAPITVTKQVAAKGWCQAIIINAGNANAVTGQGGLQDAYTMQQYMADHLGVASEQVAVASTGVIGVPLPMDQVQQGMSQLVDAWQQQHSDGVKASEAILTTDREPKTLACDVTLSSGVVRIGMMAKGSGMIHPQMATMLAFFTTDAAIEKSILDELMRQAVSRSFLRVSVDGDPSTNDMAVILANGQSGVHVGTPEDIEQFGKALAHLARQGARMIAHDGEGATRLITVRVRGAATEEDAALKARTAVRSNLVKAAVYGGDPNWGRVIASVGSVGLPFDLSAVSLWIGTVLVLEGGLPVPMAEDQAHNELEADEVVMDVLIGNGPGFAEAWGCDLTEQYVEINAHYRT</sequence>
<dbReference type="PANTHER" id="PTHR23100:SF0">
    <property type="entry name" value="ARGININE BIOSYNTHESIS BIFUNCTIONAL PROTEIN ARGJ, MITOCHONDRIAL"/>
    <property type="match status" value="1"/>
</dbReference>
<feature type="binding site" evidence="6">
    <location>
        <position position="177"/>
    </location>
    <ligand>
        <name>substrate</name>
    </ligand>
</feature>
<comment type="pathway">
    <text evidence="6">Amino-acid biosynthesis; L-arginine biosynthesis; N(2)-acetyl-L-ornithine from L-glutamate: step 1/4.</text>
</comment>
<keyword evidence="3 6" id="KW-0808">Transferase</keyword>
<evidence type="ECO:0000313" key="7">
    <source>
        <dbReference type="EMBL" id="AUW95397.1"/>
    </source>
</evidence>
<feature type="chain" id="PRO_5044943409" description="Arginine biosynthesis bifunctional protein ArgJ beta chain" evidence="6">
    <location>
        <begin position="188"/>
        <end position="399"/>
    </location>
</feature>
<evidence type="ECO:0000256" key="5">
    <source>
        <dbReference type="ARBA" id="ARBA00023315"/>
    </source>
</evidence>
<comment type="subcellular location">
    <subcellularLocation>
        <location evidence="6">Cytoplasm</location>
    </subcellularLocation>
</comment>
<dbReference type="Gene3D" id="3.60.70.12">
    <property type="entry name" value="L-amino peptidase D-ALA esterase/amidase"/>
    <property type="match status" value="1"/>
</dbReference>
<dbReference type="EMBL" id="CP019454">
    <property type="protein sequence ID" value="AUW95397.1"/>
    <property type="molecule type" value="Genomic_DNA"/>
</dbReference>
<evidence type="ECO:0000256" key="4">
    <source>
        <dbReference type="ARBA" id="ARBA00022813"/>
    </source>
</evidence>
<dbReference type="InterPro" id="IPR016117">
    <property type="entry name" value="ArgJ-like_dom_sf"/>
</dbReference>
<comment type="catalytic activity">
    <reaction evidence="6">
        <text>N(2)-acetyl-L-ornithine + L-glutamate = N-acetyl-L-glutamate + L-ornithine</text>
        <dbReference type="Rhea" id="RHEA:15349"/>
        <dbReference type="ChEBI" id="CHEBI:29985"/>
        <dbReference type="ChEBI" id="CHEBI:44337"/>
        <dbReference type="ChEBI" id="CHEBI:46911"/>
        <dbReference type="ChEBI" id="CHEBI:57805"/>
        <dbReference type="EC" id="2.3.1.35"/>
    </reaction>
</comment>
<feature type="site" description="Involved in the stabilization of negative charge on the oxyanion by the formation of the oxyanion hole" evidence="6">
    <location>
        <position position="113"/>
    </location>
</feature>
<gene>
    <name evidence="6" type="primary">argJ</name>
    <name evidence="7" type="ORF">BXT84_04895</name>
</gene>
<dbReference type="Proteomes" id="UP000325292">
    <property type="component" value="Chromosome"/>
</dbReference>
<keyword evidence="6" id="KW-0028">Amino-acid biosynthesis</keyword>
<evidence type="ECO:0000256" key="1">
    <source>
        <dbReference type="ARBA" id="ARBA00006774"/>
    </source>
</evidence>